<dbReference type="GO" id="GO:0043190">
    <property type="term" value="C:ATP-binding cassette (ABC) transporter complex"/>
    <property type="evidence" value="ECO:0007669"/>
    <property type="project" value="InterPro"/>
</dbReference>
<dbReference type="PANTHER" id="PTHR30614">
    <property type="entry name" value="MEMBRANE COMPONENT OF AMINO ACID ABC TRANSPORTER"/>
    <property type="match status" value="1"/>
</dbReference>
<evidence type="ECO:0000256" key="7">
    <source>
        <dbReference type="ARBA" id="ARBA00022970"/>
    </source>
</evidence>
<dbReference type="SUPFAM" id="SSF161098">
    <property type="entry name" value="MetI-like"/>
    <property type="match status" value="1"/>
</dbReference>
<name>A0A7Y9H5A1_9ACTN</name>
<dbReference type="PANTHER" id="PTHR30614:SF0">
    <property type="entry name" value="L-CYSTINE TRANSPORT SYSTEM PERMEASE PROTEIN TCYL"/>
    <property type="match status" value="1"/>
</dbReference>
<dbReference type="RefSeq" id="WP_179620762.1">
    <property type="nucleotide sequence ID" value="NZ_JACCBW010000003.1"/>
</dbReference>
<keyword evidence="14" id="KW-1185">Reference proteome</keyword>
<feature type="chain" id="PRO_5031220565" evidence="11">
    <location>
        <begin position="30"/>
        <end position="497"/>
    </location>
</feature>
<evidence type="ECO:0000313" key="13">
    <source>
        <dbReference type="EMBL" id="NYE38147.1"/>
    </source>
</evidence>
<keyword evidence="4" id="KW-1003">Cell membrane</keyword>
<keyword evidence="8 10" id="KW-1133">Transmembrane helix</keyword>
<reference evidence="13 14" key="1">
    <citation type="submission" date="2020-07" db="EMBL/GenBank/DDBJ databases">
        <authorList>
            <person name="Partida-Martinez L."/>
            <person name="Huntemann M."/>
            <person name="Clum A."/>
            <person name="Wang J."/>
            <person name="Palaniappan K."/>
            <person name="Ritter S."/>
            <person name="Chen I.-M."/>
            <person name="Stamatis D."/>
            <person name="Reddy T."/>
            <person name="O'Malley R."/>
            <person name="Daum C."/>
            <person name="Shapiro N."/>
            <person name="Ivanova N."/>
            <person name="Kyrpides N."/>
            <person name="Woyke T."/>
        </authorList>
    </citation>
    <scope>NUCLEOTIDE SEQUENCE [LARGE SCALE GENOMIC DNA]</scope>
    <source>
        <strain evidence="13 14">AT2.17</strain>
    </source>
</reference>
<dbReference type="Gene3D" id="3.40.190.10">
    <property type="entry name" value="Periplasmic binding protein-like II"/>
    <property type="match status" value="2"/>
</dbReference>
<dbReference type="NCBIfam" id="TIGR01726">
    <property type="entry name" value="HEQRo_perm_3TM"/>
    <property type="match status" value="1"/>
</dbReference>
<dbReference type="InterPro" id="IPR001638">
    <property type="entry name" value="Solute-binding_3/MltF_N"/>
</dbReference>
<evidence type="ECO:0000256" key="10">
    <source>
        <dbReference type="RuleBase" id="RU363032"/>
    </source>
</evidence>
<keyword evidence="6 11" id="KW-0732">Signal</keyword>
<evidence type="ECO:0000256" key="5">
    <source>
        <dbReference type="ARBA" id="ARBA00022692"/>
    </source>
</evidence>
<dbReference type="PROSITE" id="PS01039">
    <property type="entry name" value="SBP_BACTERIAL_3"/>
    <property type="match status" value="1"/>
</dbReference>
<evidence type="ECO:0000256" key="9">
    <source>
        <dbReference type="ARBA" id="ARBA00023136"/>
    </source>
</evidence>
<evidence type="ECO:0000256" key="6">
    <source>
        <dbReference type="ARBA" id="ARBA00022729"/>
    </source>
</evidence>
<dbReference type="Pfam" id="PF00497">
    <property type="entry name" value="SBP_bac_3"/>
    <property type="match status" value="1"/>
</dbReference>
<reference evidence="13 14" key="2">
    <citation type="submission" date="2020-08" db="EMBL/GenBank/DDBJ databases">
        <title>The Agave Microbiome: Exploring the role of microbial communities in plant adaptations to desert environments.</title>
        <authorList>
            <person name="Partida-Martinez L.P."/>
        </authorList>
    </citation>
    <scope>NUCLEOTIDE SEQUENCE [LARGE SCALE GENOMIC DNA]</scope>
    <source>
        <strain evidence="13 14">AT2.17</strain>
    </source>
</reference>
<feature type="transmembrane region" description="Helical" evidence="10">
    <location>
        <begin position="296"/>
        <end position="321"/>
    </location>
</feature>
<evidence type="ECO:0000256" key="11">
    <source>
        <dbReference type="SAM" id="SignalP"/>
    </source>
</evidence>
<keyword evidence="7" id="KW-0029">Amino-acid transport</keyword>
<dbReference type="AlphaFoldDB" id="A0A7Y9H5A1"/>
<evidence type="ECO:0000256" key="8">
    <source>
        <dbReference type="ARBA" id="ARBA00022989"/>
    </source>
</evidence>
<protein>
    <submittedName>
        <fullName evidence="13">Cystine transport system permease protein</fullName>
    </submittedName>
</protein>
<dbReference type="SUPFAM" id="SSF53850">
    <property type="entry name" value="Periplasmic binding protein-like II"/>
    <property type="match status" value="1"/>
</dbReference>
<dbReference type="GO" id="GO:0015184">
    <property type="term" value="F:L-cystine transmembrane transporter activity"/>
    <property type="evidence" value="ECO:0007669"/>
    <property type="project" value="TreeGrafter"/>
</dbReference>
<keyword evidence="9 10" id="KW-0472">Membrane</keyword>
<dbReference type="CDD" id="cd06261">
    <property type="entry name" value="TM_PBP2"/>
    <property type="match status" value="1"/>
</dbReference>
<feature type="signal peptide" evidence="11">
    <location>
        <begin position="1"/>
        <end position="29"/>
    </location>
</feature>
<evidence type="ECO:0000256" key="2">
    <source>
        <dbReference type="ARBA" id="ARBA00010333"/>
    </source>
</evidence>
<dbReference type="Proteomes" id="UP000549911">
    <property type="component" value="Unassembled WGS sequence"/>
</dbReference>
<dbReference type="Gene3D" id="1.10.3720.10">
    <property type="entry name" value="MetI-like"/>
    <property type="match status" value="1"/>
</dbReference>
<dbReference type="InterPro" id="IPR010065">
    <property type="entry name" value="AA_ABC_transptr_permease_3TM"/>
</dbReference>
<organism evidence="13 14">
    <name type="scientific">Nocardioides cavernae</name>
    <dbReference type="NCBI Taxonomy" id="1921566"/>
    <lineage>
        <taxon>Bacteria</taxon>
        <taxon>Bacillati</taxon>
        <taxon>Actinomycetota</taxon>
        <taxon>Actinomycetes</taxon>
        <taxon>Propionibacteriales</taxon>
        <taxon>Nocardioidaceae</taxon>
        <taxon>Nocardioides</taxon>
    </lineage>
</organism>
<gene>
    <name evidence="13" type="ORF">F4692_003292</name>
</gene>
<feature type="domain" description="ABC transmembrane type-1" evidence="12">
    <location>
        <begin position="297"/>
        <end position="485"/>
    </location>
</feature>
<dbReference type="EMBL" id="JACCBW010000003">
    <property type="protein sequence ID" value="NYE38147.1"/>
    <property type="molecule type" value="Genomic_DNA"/>
</dbReference>
<dbReference type="InterPro" id="IPR035906">
    <property type="entry name" value="MetI-like_sf"/>
</dbReference>
<sequence>MQQSRRALALVVLSWLVATLALSGGAASAESAGTPAEARTVRVGTEGTYPPFTFHDPDTDELTGFDIEVIRAVADEAGWDLEFVEAPFDSIFPALDAGRVDVIANQITINPEREARYLFSAPYTYSRGVIVTAAGNDDVTTLDDLDGLVAAENETSNWAQVARDAGAEIRAVDQFAQAAELLVQGRVDVVVNDNIAVLDYLASSGSDEIQIVGEAGEEVSRQALTFRQDDPELQQEADDALARLADDGTLADISEDYFGADVTVEDAAEVTDVKGSDTRSTAEVVRGAAWPMLRGLLVYTLPLTAASFAIGLVLALLTALARMSSNRLVQLPARVYISAIRGTPLLVQLFIAFYGLGQIGLTIPPVPAAILALSLNVGGYAAEVIRGSILSVPRGQYEAATTIGMRYPQLMRRIVLPQAARIAVPPLSNTLLSLIKDTSLASVILVPELLRQAVNAASPSADFMPLYLFAALYYWVVCFLVSQAQGPLEKRLGRYAA</sequence>
<accession>A0A7Y9H5A1</accession>
<dbReference type="InterPro" id="IPR043429">
    <property type="entry name" value="ArtM/GltK/GlnP/TcyL/YhdX-like"/>
</dbReference>
<dbReference type="InterPro" id="IPR000515">
    <property type="entry name" value="MetI-like"/>
</dbReference>
<evidence type="ECO:0000256" key="3">
    <source>
        <dbReference type="ARBA" id="ARBA00022448"/>
    </source>
</evidence>
<dbReference type="SMART" id="SM00062">
    <property type="entry name" value="PBPb"/>
    <property type="match status" value="1"/>
</dbReference>
<evidence type="ECO:0000259" key="12">
    <source>
        <dbReference type="PROSITE" id="PS50928"/>
    </source>
</evidence>
<dbReference type="Pfam" id="PF00528">
    <property type="entry name" value="BPD_transp_1"/>
    <property type="match status" value="1"/>
</dbReference>
<proteinExistence type="inferred from homology"/>
<evidence type="ECO:0000256" key="4">
    <source>
        <dbReference type="ARBA" id="ARBA00022475"/>
    </source>
</evidence>
<keyword evidence="3 10" id="KW-0813">Transport</keyword>
<dbReference type="InterPro" id="IPR018313">
    <property type="entry name" value="SBP_3_CS"/>
</dbReference>
<keyword evidence="5 10" id="KW-0812">Transmembrane</keyword>
<comment type="similarity">
    <text evidence="2">Belongs to the bacterial solute-binding protein 3 family.</text>
</comment>
<feature type="transmembrane region" description="Helical" evidence="10">
    <location>
        <begin position="464"/>
        <end position="482"/>
    </location>
</feature>
<evidence type="ECO:0000256" key="1">
    <source>
        <dbReference type="ARBA" id="ARBA00004651"/>
    </source>
</evidence>
<evidence type="ECO:0000313" key="14">
    <source>
        <dbReference type="Proteomes" id="UP000549911"/>
    </source>
</evidence>
<dbReference type="PROSITE" id="PS50928">
    <property type="entry name" value="ABC_TM1"/>
    <property type="match status" value="1"/>
</dbReference>
<comment type="similarity">
    <text evidence="10">Belongs to the binding-protein-dependent transport system permease family.</text>
</comment>
<comment type="caution">
    <text evidence="13">The sequence shown here is derived from an EMBL/GenBank/DDBJ whole genome shotgun (WGS) entry which is preliminary data.</text>
</comment>
<comment type="subcellular location">
    <subcellularLocation>
        <location evidence="1 10">Cell membrane</location>
        <topology evidence="1 10">Multi-pass membrane protein</topology>
    </subcellularLocation>
</comment>